<name>A0A816E3V9_ADIRI</name>
<keyword evidence="4" id="KW-1185">Reference proteome</keyword>
<feature type="non-terminal residue" evidence="3">
    <location>
        <position position="1"/>
    </location>
</feature>
<protein>
    <submittedName>
        <fullName evidence="3">Uncharacterized protein</fullName>
    </submittedName>
</protein>
<accession>A0A816E3V9</accession>
<sequence length="115" mass="13332">DLSMTTTDQTSSMLSGQQLTTSESFLPIKNMIESTVENARRREKQLENEINELKNEITKEQDCKQKLQEDFLQLQRVRSILIKKLRRLNRSQTCSNSNINRSDKSPTNSIEIESV</sequence>
<dbReference type="AlphaFoldDB" id="A0A816E3V9"/>
<evidence type="ECO:0000313" key="4">
    <source>
        <dbReference type="Proteomes" id="UP000663828"/>
    </source>
</evidence>
<proteinExistence type="predicted"/>
<evidence type="ECO:0000313" key="3">
    <source>
        <dbReference type="EMBL" id="CAF1644862.1"/>
    </source>
</evidence>
<reference evidence="3" key="1">
    <citation type="submission" date="2021-02" db="EMBL/GenBank/DDBJ databases">
        <authorList>
            <person name="Nowell W R."/>
        </authorList>
    </citation>
    <scope>NUCLEOTIDE SEQUENCE</scope>
</reference>
<feature type="coiled-coil region" evidence="1">
    <location>
        <begin position="29"/>
        <end position="70"/>
    </location>
</feature>
<evidence type="ECO:0000256" key="2">
    <source>
        <dbReference type="SAM" id="MobiDB-lite"/>
    </source>
</evidence>
<comment type="caution">
    <text evidence="3">The sequence shown here is derived from an EMBL/GenBank/DDBJ whole genome shotgun (WGS) entry which is preliminary data.</text>
</comment>
<feature type="region of interest" description="Disordered" evidence="2">
    <location>
        <begin position="91"/>
        <end position="115"/>
    </location>
</feature>
<keyword evidence="1" id="KW-0175">Coiled coil</keyword>
<dbReference type="Proteomes" id="UP000663828">
    <property type="component" value="Unassembled WGS sequence"/>
</dbReference>
<organism evidence="3 4">
    <name type="scientific">Adineta ricciae</name>
    <name type="common">Rotifer</name>
    <dbReference type="NCBI Taxonomy" id="249248"/>
    <lineage>
        <taxon>Eukaryota</taxon>
        <taxon>Metazoa</taxon>
        <taxon>Spiralia</taxon>
        <taxon>Gnathifera</taxon>
        <taxon>Rotifera</taxon>
        <taxon>Eurotatoria</taxon>
        <taxon>Bdelloidea</taxon>
        <taxon>Adinetida</taxon>
        <taxon>Adinetidae</taxon>
        <taxon>Adineta</taxon>
    </lineage>
</organism>
<dbReference type="EMBL" id="CAJNOR010009463">
    <property type="protein sequence ID" value="CAF1644862.1"/>
    <property type="molecule type" value="Genomic_DNA"/>
</dbReference>
<evidence type="ECO:0000256" key="1">
    <source>
        <dbReference type="SAM" id="Coils"/>
    </source>
</evidence>
<gene>
    <name evidence="3" type="ORF">XAT740_LOCUS53952</name>
</gene>